<dbReference type="EMBL" id="JARKIB010000148">
    <property type="protein sequence ID" value="KAJ7732008.1"/>
    <property type="molecule type" value="Genomic_DNA"/>
</dbReference>
<accession>A0AAD7I1I0</accession>
<name>A0AAD7I1I0_9AGAR</name>
<comment type="caution">
    <text evidence="2">The sequence shown here is derived from an EMBL/GenBank/DDBJ whole genome shotgun (WGS) entry which is preliminary data.</text>
</comment>
<evidence type="ECO:0000313" key="3">
    <source>
        <dbReference type="Proteomes" id="UP001215598"/>
    </source>
</evidence>
<keyword evidence="3" id="KW-1185">Reference proteome</keyword>
<proteinExistence type="predicted"/>
<dbReference type="AlphaFoldDB" id="A0AAD7I1I0"/>
<reference evidence="2" key="1">
    <citation type="submission" date="2023-03" db="EMBL/GenBank/DDBJ databases">
        <title>Massive genome expansion in bonnet fungi (Mycena s.s.) driven by repeated elements and novel gene families across ecological guilds.</title>
        <authorList>
            <consortium name="Lawrence Berkeley National Laboratory"/>
            <person name="Harder C.B."/>
            <person name="Miyauchi S."/>
            <person name="Viragh M."/>
            <person name="Kuo A."/>
            <person name="Thoen E."/>
            <person name="Andreopoulos B."/>
            <person name="Lu D."/>
            <person name="Skrede I."/>
            <person name="Drula E."/>
            <person name="Henrissat B."/>
            <person name="Morin E."/>
            <person name="Kohler A."/>
            <person name="Barry K."/>
            <person name="LaButti K."/>
            <person name="Morin E."/>
            <person name="Salamov A."/>
            <person name="Lipzen A."/>
            <person name="Mereny Z."/>
            <person name="Hegedus B."/>
            <person name="Baldrian P."/>
            <person name="Stursova M."/>
            <person name="Weitz H."/>
            <person name="Taylor A."/>
            <person name="Grigoriev I.V."/>
            <person name="Nagy L.G."/>
            <person name="Martin F."/>
            <person name="Kauserud H."/>
        </authorList>
    </citation>
    <scope>NUCLEOTIDE SEQUENCE</scope>
    <source>
        <strain evidence="2">CBHHK182m</strain>
    </source>
</reference>
<gene>
    <name evidence="2" type="ORF">B0H16DRAFT_1696534</name>
</gene>
<feature type="compositionally biased region" description="Basic and acidic residues" evidence="1">
    <location>
        <begin position="121"/>
        <end position="137"/>
    </location>
</feature>
<protein>
    <submittedName>
        <fullName evidence="2">Uncharacterized protein</fullName>
    </submittedName>
</protein>
<dbReference type="Proteomes" id="UP001215598">
    <property type="component" value="Unassembled WGS sequence"/>
</dbReference>
<evidence type="ECO:0000256" key="1">
    <source>
        <dbReference type="SAM" id="MobiDB-lite"/>
    </source>
</evidence>
<evidence type="ECO:0000313" key="2">
    <source>
        <dbReference type="EMBL" id="KAJ7732008.1"/>
    </source>
</evidence>
<organism evidence="2 3">
    <name type="scientific">Mycena metata</name>
    <dbReference type="NCBI Taxonomy" id="1033252"/>
    <lineage>
        <taxon>Eukaryota</taxon>
        <taxon>Fungi</taxon>
        <taxon>Dikarya</taxon>
        <taxon>Basidiomycota</taxon>
        <taxon>Agaricomycotina</taxon>
        <taxon>Agaricomycetes</taxon>
        <taxon>Agaricomycetidae</taxon>
        <taxon>Agaricales</taxon>
        <taxon>Marasmiineae</taxon>
        <taxon>Mycenaceae</taxon>
        <taxon>Mycena</taxon>
    </lineage>
</organism>
<feature type="region of interest" description="Disordered" evidence="1">
    <location>
        <begin position="121"/>
        <end position="142"/>
    </location>
</feature>
<sequence>MRRWSGATSRFASSPVVGYLKYGLEDAGVAEPEVAERMLGAYSQTVGLVSGRKEPHLHMKQARRYMTELEEPEIAEEFARAKFEHAARLDSGGGHTSEIRRERTFVSVLLQARLNELQRVESERVRRGQREGGRQANRESPVNLGNDDECHLVWLVLLLLAALSRRCDLGKTTSTRDSPETRYPWSRLLRMATTPAMLSANSIWEITLAQLSYPLDKLQLDDK</sequence>